<dbReference type="eggNOG" id="KOG1543">
    <property type="taxonomic scope" value="Eukaryota"/>
</dbReference>
<protein>
    <recommendedName>
        <fullName evidence="3">Peptidase C1A papain C-terminal domain-containing protein</fullName>
    </recommendedName>
</protein>
<dbReference type="GO" id="GO:0006508">
    <property type="term" value="P:proteolysis"/>
    <property type="evidence" value="ECO:0007669"/>
    <property type="project" value="InterPro"/>
</dbReference>
<dbReference type="InterPro" id="IPR039417">
    <property type="entry name" value="Peptidase_C1A_papain-like"/>
</dbReference>
<evidence type="ECO:0000313" key="5">
    <source>
        <dbReference type="Proteomes" id="UP000001058"/>
    </source>
</evidence>
<dbReference type="InterPro" id="IPR038765">
    <property type="entry name" value="Papain-like_cys_pep_sf"/>
</dbReference>
<name>D8TXA5_VOLCA</name>
<dbReference type="Proteomes" id="UP000001058">
    <property type="component" value="Unassembled WGS sequence"/>
</dbReference>
<evidence type="ECO:0000256" key="2">
    <source>
        <dbReference type="SAM" id="MobiDB-lite"/>
    </source>
</evidence>
<dbReference type="InterPro" id="IPR025661">
    <property type="entry name" value="Pept_asp_AS"/>
</dbReference>
<feature type="compositionally biased region" description="Polar residues" evidence="2">
    <location>
        <begin position="452"/>
        <end position="462"/>
    </location>
</feature>
<evidence type="ECO:0000256" key="1">
    <source>
        <dbReference type="ARBA" id="ARBA00008455"/>
    </source>
</evidence>
<dbReference type="GO" id="GO:0008234">
    <property type="term" value="F:cysteine-type peptidase activity"/>
    <property type="evidence" value="ECO:0007669"/>
    <property type="project" value="InterPro"/>
</dbReference>
<dbReference type="KEGG" id="vcn:VOLCADRAFT_104939"/>
<dbReference type="InterPro" id="IPR013128">
    <property type="entry name" value="Peptidase_C1A"/>
</dbReference>
<dbReference type="GeneID" id="9615238"/>
<gene>
    <name evidence="4" type="ORF">VOLCADRAFT_104939</name>
</gene>
<dbReference type="SMART" id="SM00645">
    <property type="entry name" value="Pept_C1"/>
    <property type="match status" value="1"/>
</dbReference>
<dbReference type="PANTHER" id="PTHR12411">
    <property type="entry name" value="CYSTEINE PROTEASE FAMILY C1-RELATED"/>
    <property type="match status" value="1"/>
</dbReference>
<keyword evidence="5" id="KW-1185">Reference proteome</keyword>
<dbReference type="RefSeq" id="XP_002951079.1">
    <property type="nucleotide sequence ID" value="XM_002951033.1"/>
</dbReference>
<dbReference type="AlphaFoldDB" id="D8TXA5"/>
<dbReference type="Pfam" id="PF00112">
    <property type="entry name" value="Peptidase_C1"/>
    <property type="match status" value="1"/>
</dbReference>
<dbReference type="STRING" id="3068.D8TXA5"/>
<dbReference type="Gene3D" id="3.90.70.10">
    <property type="entry name" value="Cysteine proteinases"/>
    <property type="match status" value="1"/>
</dbReference>
<comment type="similarity">
    <text evidence="1">Belongs to the peptidase C1 family.</text>
</comment>
<organism evidence="5">
    <name type="scientific">Volvox carteri f. nagariensis</name>
    <dbReference type="NCBI Taxonomy" id="3068"/>
    <lineage>
        <taxon>Eukaryota</taxon>
        <taxon>Viridiplantae</taxon>
        <taxon>Chlorophyta</taxon>
        <taxon>core chlorophytes</taxon>
        <taxon>Chlorophyceae</taxon>
        <taxon>CS clade</taxon>
        <taxon>Chlamydomonadales</taxon>
        <taxon>Volvocaceae</taxon>
        <taxon>Volvox</taxon>
    </lineage>
</organism>
<feature type="region of interest" description="Disordered" evidence="2">
    <location>
        <begin position="436"/>
        <end position="522"/>
    </location>
</feature>
<reference evidence="4 5" key="1">
    <citation type="journal article" date="2010" name="Science">
        <title>Genomic analysis of organismal complexity in the multicellular green alga Volvox carteri.</title>
        <authorList>
            <person name="Prochnik S.E."/>
            <person name="Umen J."/>
            <person name="Nedelcu A.M."/>
            <person name="Hallmann A."/>
            <person name="Miller S.M."/>
            <person name="Nishii I."/>
            <person name="Ferris P."/>
            <person name="Kuo A."/>
            <person name="Mitros T."/>
            <person name="Fritz-Laylin L.K."/>
            <person name="Hellsten U."/>
            <person name="Chapman J."/>
            <person name="Simakov O."/>
            <person name="Rensing S.A."/>
            <person name="Terry A."/>
            <person name="Pangilinan J."/>
            <person name="Kapitonov V."/>
            <person name="Jurka J."/>
            <person name="Salamov A."/>
            <person name="Shapiro H."/>
            <person name="Schmutz J."/>
            <person name="Grimwood J."/>
            <person name="Lindquist E."/>
            <person name="Lucas S."/>
            <person name="Grigoriev I.V."/>
            <person name="Schmitt R."/>
            <person name="Kirk D."/>
            <person name="Rokhsar D.S."/>
        </authorList>
    </citation>
    <scope>NUCLEOTIDE SEQUENCE [LARGE SCALE GENOMIC DNA]</scope>
    <source>
        <strain evidence="5">f. Nagariensis / Eve</strain>
    </source>
</reference>
<feature type="domain" description="Peptidase C1A papain C-terminal" evidence="3">
    <location>
        <begin position="212"/>
        <end position="429"/>
    </location>
</feature>
<proteinExistence type="inferred from homology"/>
<dbReference type="PROSITE" id="PS00640">
    <property type="entry name" value="THIOL_PROTEASE_ASN"/>
    <property type="match status" value="1"/>
</dbReference>
<accession>D8TXA5</accession>
<dbReference type="OrthoDB" id="543142at2759"/>
<evidence type="ECO:0000259" key="3">
    <source>
        <dbReference type="SMART" id="SM00645"/>
    </source>
</evidence>
<feature type="compositionally biased region" description="Pro residues" evidence="2">
    <location>
        <begin position="470"/>
        <end position="508"/>
    </location>
</feature>
<dbReference type="SUPFAM" id="SSF54001">
    <property type="entry name" value="Cysteine proteinases"/>
    <property type="match status" value="1"/>
</dbReference>
<sequence>MVPTSTWHGCFCGKGQSLSKACRLGLALIAISLFYLSRTATAQGCPQVLGYQFYVQREVANAYKNWTAPSPFTVTSLSATCNATARCTAFNTRGMLMTAPMRPAFSYLDNTKAGPCDGVYISNRTITGLLLPPNTVEDLRQEAKIIDMVAASTAAMRVAAQLKTAKVPITAATIKTPTSQVTAAFAAVQTPLAQVSNVTGNYTYAAVATAILYPTWDSRSANGTNNNLISPVKDQGSCGSCVSFAATAGAEAAVATALKSASNSNDFSEQWLFFCNGLYNPTCDTGWTADEAADVLAKFSIPQETNYPYKGTKTCVLNAKPESRPAGRFQYISITNLDTAKDHIRLYGAVLTYFAVYNDFYNWRKGSAPYVWDGKSALSGYHQVLCIGYNDTGHYWIAKNSWGTSWGDNGFFLMSYTNRAGFMSASGDNVAGLTFTPTQPPALSPSDGLCSPTRNETTTTCSRDCAKPRSFPPPPPPRPPPPEEPSSPDYAPPEHAPPPDYTNAPPPSYYDYSYDEDDYYAR</sequence>
<dbReference type="InParanoid" id="D8TXA5"/>
<feature type="compositionally biased region" description="Acidic residues" evidence="2">
    <location>
        <begin position="513"/>
        <end position="522"/>
    </location>
</feature>
<evidence type="ECO:0000313" key="4">
    <source>
        <dbReference type="EMBL" id="EFJ47973.1"/>
    </source>
</evidence>
<dbReference type="EMBL" id="GL378342">
    <property type="protein sequence ID" value="EFJ47973.1"/>
    <property type="molecule type" value="Genomic_DNA"/>
</dbReference>
<dbReference type="CDD" id="cd02248">
    <property type="entry name" value="Peptidase_C1A"/>
    <property type="match status" value="1"/>
</dbReference>
<dbReference type="InterPro" id="IPR000668">
    <property type="entry name" value="Peptidase_C1A_C"/>
</dbReference>